<evidence type="ECO:0000313" key="8">
    <source>
        <dbReference type="EMBL" id="QOP59280.1"/>
    </source>
</evidence>
<evidence type="ECO:0000256" key="3">
    <source>
        <dbReference type="ARBA" id="ARBA00023125"/>
    </source>
</evidence>
<reference evidence="8" key="1">
    <citation type="submission" date="2020-06" db="EMBL/GenBank/DDBJ databases">
        <authorList>
            <person name="Metz J."/>
            <person name="Wang G."/>
        </authorList>
    </citation>
    <scope>NUCLEOTIDE SEQUENCE</scope>
    <source>
        <strain evidence="8">HB-J378</strain>
    </source>
</reference>
<proteinExistence type="inferred from homology"/>
<dbReference type="InterPro" id="IPR051677">
    <property type="entry name" value="AfsR-DnrI-RedD_regulator"/>
</dbReference>
<feature type="region of interest" description="Disordered" evidence="6">
    <location>
        <begin position="255"/>
        <end position="275"/>
    </location>
</feature>
<dbReference type="PANTHER" id="PTHR35807">
    <property type="entry name" value="TRANSCRIPTIONAL REGULATOR REDD-RELATED"/>
    <property type="match status" value="1"/>
</dbReference>
<sequence>MTFRVLGMLEVGLDDRTYSPTGGKIRQLLALFLCRANEVVSPEALMEELWGDAPPRSAMVTLQSHVYQLRRALDRAFPEAGLGRALVTRSRGYMFSVPEGRVDALEFERLVLQARRLAERGRPTEALEASRAARNLWRGEVLSDVQRGPLLNAHAVRLAELRLTAIRACVAADMDLFRYGELVPQLRTLVAYYPFDEWFHVQLIRALAGDGRRGDALLSYDHVCRLLDEELGLEPSAELRRLRAEILSGDVRRFRGRPARDGSERSPSPDGVHAS</sequence>
<dbReference type="Gene3D" id="1.10.10.10">
    <property type="entry name" value="Winged helix-like DNA-binding domain superfamily/Winged helix DNA-binding domain"/>
    <property type="match status" value="1"/>
</dbReference>
<dbReference type="AlphaFoldDB" id="A0A7M1C9G7"/>
<evidence type="ECO:0000256" key="4">
    <source>
        <dbReference type="ARBA" id="ARBA00023163"/>
    </source>
</evidence>
<accession>A0A7M1C9G7</accession>
<name>A0A7M1C9G7_9ACTN</name>
<feature type="domain" description="OmpR/PhoB-type" evidence="7">
    <location>
        <begin position="1"/>
        <end position="97"/>
    </location>
</feature>
<dbReference type="SUPFAM" id="SSF48452">
    <property type="entry name" value="TPR-like"/>
    <property type="match status" value="1"/>
</dbReference>
<dbReference type="InterPro" id="IPR016032">
    <property type="entry name" value="Sig_transdc_resp-reg_C-effctor"/>
</dbReference>
<dbReference type="InterPro" id="IPR011990">
    <property type="entry name" value="TPR-like_helical_dom_sf"/>
</dbReference>
<organism evidence="8">
    <name type="scientific">Nocardiopsis sp</name>
    <dbReference type="NCBI Taxonomy" id="310350"/>
    <lineage>
        <taxon>Bacteria</taxon>
        <taxon>Bacillati</taxon>
        <taxon>Actinomycetota</taxon>
        <taxon>Actinomycetes</taxon>
        <taxon>Streptosporangiales</taxon>
        <taxon>Nocardiopsidaceae</taxon>
        <taxon>Nocardiopsis</taxon>
    </lineage>
</organism>
<evidence type="ECO:0000256" key="1">
    <source>
        <dbReference type="ARBA" id="ARBA00005820"/>
    </source>
</evidence>
<dbReference type="InterPro" id="IPR005158">
    <property type="entry name" value="BTAD"/>
</dbReference>
<dbReference type="InterPro" id="IPR036388">
    <property type="entry name" value="WH-like_DNA-bd_sf"/>
</dbReference>
<keyword evidence="3 5" id="KW-0238">DNA-binding</keyword>
<evidence type="ECO:0000256" key="2">
    <source>
        <dbReference type="ARBA" id="ARBA00023015"/>
    </source>
</evidence>
<keyword evidence="4" id="KW-0804">Transcription</keyword>
<feature type="DNA-binding region" description="OmpR/PhoB-type" evidence="5">
    <location>
        <begin position="1"/>
        <end position="97"/>
    </location>
</feature>
<dbReference type="Pfam" id="PF03704">
    <property type="entry name" value="BTAD"/>
    <property type="match status" value="1"/>
</dbReference>
<dbReference type="SMART" id="SM00862">
    <property type="entry name" value="Trans_reg_C"/>
    <property type="match status" value="1"/>
</dbReference>
<evidence type="ECO:0000256" key="5">
    <source>
        <dbReference type="PROSITE-ProRule" id="PRU01091"/>
    </source>
</evidence>
<dbReference type="PROSITE" id="PS51755">
    <property type="entry name" value="OMPR_PHOB"/>
    <property type="match status" value="1"/>
</dbReference>
<dbReference type="PANTHER" id="PTHR35807:SF1">
    <property type="entry name" value="TRANSCRIPTIONAL REGULATOR REDD"/>
    <property type="match status" value="1"/>
</dbReference>
<dbReference type="EMBL" id="MT633092">
    <property type="protein sequence ID" value="QOP59280.1"/>
    <property type="molecule type" value="Genomic_DNA"/>
</dbReference>
<dbReference type="GO" id="GO:0003677">
    <property type="term" value="F:DNA binding"/>
    <property type="evidence" value="ECO:0007669"/>
    <property type="project" value="UniProtKB-UniRule"/>
</dbReference>
<keyword evidence="2" id="KW-0805">Transcription regulation</keyword>
<dbReference type="GO" id="GO:0000160">
    <property type="term" value="P:phosphorelay signal transduction system"/>
    <property type="evidence" value="ECO:0007669"/>
    <property type="project" value="InterPro"/>
</dbReference>
<dbReference type="SUPFAM" id="SSF46894">
    <property type="entry name" value="C-terminal effector domain of the bipartite response regulators"/>
    <property type="match status" value="1"/>
</dbReference>
<evidence type="ECO:0000259" key="7">
    <source>
        <dbReference type="PROSITE" id="PS51755"/>
    </source>
</evidence>
<dbReference type="CDD" id="cd15831">
    <property type="entry name" value="BTAD"/>
    <property type="match status" value="1"/>
</dbReference>
<dbReference type="Pfam" id="PF00486">
    <property type="entry name" value="Trans_reg_C"/>
    <property type="match status" value="1"/>
</dbReference>
<protein>
    <submittedName>
        <fullName evidence="8">SARP family transcriptional regulator</fullName>
    </submittedName>
</protein>
<dbReference type="GO" id="GO:0006355">
    <property type="term" value="P:regulation of DNA-templated transcription"/>
    <property type="evidence" value="ECO:0007669"/>
    <property type="project" value="InterPro"/>
</dbReference>
<dbReference type="InterPro" id="IPR001867">
    <property type="entry name" value="OmpR/PhoB-type_DNA-bd"/>
</dbReference>
<evidence type="ECO:0000256" key="6">
    <source>
        <dbReference type="SAM" id="MobiDB-lite"/>
    </source>
</evidence>
<comment type="similarity">
    <text evidence="1">Belongs to the AfsR/DnrI/RedD regulatory family.</text>
</comment>
<dbReference type="SMART" id="SM01043">
    <property type="entry name" value="BTAD"/>
    <property type="match status" value="1"/>
</dbReference>
<feature type="compositionally biased region" description="Basic and acidic residues" evidence="6">
    <location>
        <begin position="255"/>
        <end position="264"/>
    </location>
</feature>
<dbReference type="Gene3D" id="1.25.40.10">
    <property type="entry name" value="Tetratricopeptide repeat domain"/>
    <property type="match status" value="1"/>
</dbReference>